<name>A0A162UFR6_PHYB8</name>
<dbReference type="EMBL" id="KV440978">
    <property type="protein sequence ID" value="OAD74823.1"/>
    <property type="molecule type" value="Genomic_DNA"/>
</dbReference>
<gene>
    <name evidence="1" type="ORF">PHYBLDRAFT_144182</name>
</gene>
<dbReference type="Proteomes" id="UP000077315">
    <property type="component" value="Unassembled WGS sequence"/>
</dbReference>
<dbReference type="RefSeq" id="XP_018292863.1">
    <property type="nucleotide sequence ID" value="XM_018431161.1"/>
</dbReference>
<protein>
    <submittedName>
        <fullName evidence="1">Uncharacterized protein</fullName>
    </submittedName>
</protein>
<proteinExistence type="predicted"/>
<dbReference type="GeneID" id="28992067"/>
<dbReference type="AlphaFoldDB" id="A0A162UFR6"/>
<evidence type="ECO:0000313" key="2">
    <source>
        <dbReference type="Proteomes" id="UP000077315"/>
    </source>
</evidence>
<accession>A0A162UFR6</accession>
<dbReference type="InParanoid" id="A0A162UFR6"/>
<sequence length="123" mass="13585">MSILILRNEIILEGLGIRGIRSKISQETWGTTLVPPDMSLGRLTININAHEFSTARHGSPLDQTTEGIHRLVSITRNKLQLDLYTTYVTTDMYVALAEWLTRCPAKALSFGRAGSNPAGDVVF</sequence>
<organism evidence="1 2">
    <name type="scientific">Phycomyces blakesleeanus (strain ATCC 8743b / DSM 1359 / FGSC 10004 / NBRC 33097 / NRRL 1555)</name>
    <dbReference type="NCBI Taxonomy" id="763407"/>
    <lineage>
        <taxon>Eukaryota</taxon>
        <taxon>Fungi</taxon>
        <taxon>Fungi incertae sedis</taxon>
        <taxon>Mucoromycota</taxon>
        <taxon>Mucoromycotina</taxon>
        <taxon>Mucoromycetes</taxon>
        <taxon>Mucorales</taxon>
        <taxon>Phycomycetaceae</taxon>
        <taxon>Phycomyces</taxon>
    </lineage>
</organism>
<reference evidence="2" key="1">
    <citation type="submission" date="2015-06" db="EMBL/GenBank/DDBJ databases">
        <title>Expansion of signal transduction pathways in fungi by whole-genome duplication.</title>
        <authorList>
            <consortium name="DOE Joint Genome Institute"/>
            <person name="Corrochano L.M."/>
            <person name="Kuo A."/>
            <person name="Marcet-Houben M."/>
            <person name="Polaino S."/>
            <person name="Salamov A."/>
            <person name="Villalobos J.M."/>
            <person name="Alvarez M.I."/>
            <person name="Avalos J."/>
            <person name="Benito E.P."/>
            <person name="Benoit I."/>
            <person name="Burger G."/>
            <person name="Camino L.P."/>
            <person name="Canovas D."/>
            <person name="Cerda-Olmedo E."/>
            <person name="Cheng J.-F."/>
            <person name="Dominguez A."/>
            <person name="Elias M."/>
            <person name="Eslava A.P."/>
            <person name="Glaser F."/>
            <person name="Grimwood J."/>
            <person name="Gutierrez G."/>
            <person name="Heitman J."/>
            <person name="Henrissat B."/>
            <person name="Iturriaga E.A."/>
            <person name="Lang B.F."/>
            <person name="Lavin J.L."/>
            <person name="Lee S."/>
            <person name="Li W."/>
            <person name="Lindquist E."/>
            <person name="Lopez-Garcia S."/>
            <person name="Luque E.M."/>
            <person name="Marcos A.T."/>
            <person name="Martin J."/>
            <person name="McCluskey K."/>
            <person name="Medina H.R."/>
            <person name="Miralles-Duran A."/>
            <person name="Miyazaki A."/>
            <person name="Munoz-Torres E."/>
            <person name="Oguiza J.A."/>
            <person name="Ohm R."/>
            <person name="Olmedo M."/>
            <person name="Orejas M."/>
            <person name="Ortiz-Castellanos L."/>
            <person name="Pisabarro A.G."/>
            <person name="Rodriguez-Romero J."/>
            <person name="Ruiz-Herrera J."/>
            <person name="Ruiz-Vazquez R."/>
            <person name="Sanz C."/>
            <person name="Schackwitz W."/>
            <person name="Schmutz J."/>
            <person name="Shahriari M."/>
            <person name="Shelest E."/>
            <person name="Silva-Franco F."/>
            <person name="Soanes D."/>
            <person name="Syed K."/>
            <person name="Tagua V.G."/>
            <person name="Talbot N.J."/>
            <person name="Thon M."/>
            <person name="De vries R.P."/>
            <person name="Wiebenga A."/>
            <person name="Yadav J.S."/>
            <person name="Braun E.L."/>
            <person name="Baker S."/>
            <person name="Garre V."/>
            <person name="Horwitz B."/>
            <person name="Torres-Martinez S."/>
            <person name="Idnurm A."/>
            <person name="Herrera-Estrella A."/>
            <person name="Gabaldon T."/>
            <person name="Grigoriev I.V."/>
        </authorList>
    </citation>
    <scope>NUCLEOTIDE SEQUENCE [LARGE SCALE GENOMIC DNA]</scope>
    <source>
        <strain evidence="2">NRRL 1555(-)</strain>
    </source>
</reference>
<keyword evidence="2" id="KW-1185">Reference proteome</keyword>
<evidence type="ECO:0000313" key="1">
    <source>
        <dbReference type="EMBL" id="OAD74823.1"/>
    </source>
</evidence>
<dbReference type="VEuPathDB" id="FungiDB:PHYBLDRAFT_144182"/>